<comment type="similarity">
    <text evidence="1 6">Belongs to the XseB family.</text>
</comment>
<comment type="catalytic activity">
    <reaction evidence="6">
        <text>Exonucleolytic cleavage in either 5'- to 3'- or 3'- to 5'-direction to yield nucleoside 5'-phosphates.</text>
        <dbReference type="EC" id="3.1.11.6"/>
    </reaction>
</comment>
<dbReference type="AlphaFoldDB" id="A0A1Y3PKI4"/>
<dbReference type="EMBL" id="LZRT01000120">
    <property type="protein sequence ID" value="OUM84819.1"/>
    <property type="molecule type" value="Genomic_DNA"/>
</dbReference>
<keyword evidence="2 6" id="KW-0963">Cytoplasm</keyword>
<keyword evidence="3 6" id="KW-0540">Nuclease</keyword>
<comment type="caution">
    <text evidence="7">The sequence shown here is derived from an EMBL/GenBank/DDBJ whole genome shotgun (WGS) entry which is preliminary data.</text>
</comment>
<reference evidence="8" key="1">
    <citation type="submission" date="2016-06" db="EMBL/GenBank/DDBJ databases">
        <authorList>
            <person name="Nascimento L."/>
            <person name="Pereira R.V."/>
            <person name="Martins L.F."/>
            <person name="Quaggio R.B."/>
            <person name="Silva A.M."/>
            <person name="Setubal J.C."/>
        </authorList>
    </citation>
    <scope>NUCLEOTIDE SEQUENCE [LARGE SCALE GENOMIC DNA]</scope>
</reference>
<dbReference type="GO" id="GO:0005829">
    <property type="term" value="C:cytosol"/>
    <property type="evidence" value="ECO:0007669"/>
    <property type="project" value="TreeGrafter"/>
</dbReference>
<protein>
    <recommendedName>
        <fullName evidence="6">Exodeoxyribonuclease 7 small subunit</fullName>
        <ecNumber evidence="6">3.1.11.6</ecNumber>
    </recommendedName>
    <alternativeName>
        <fullName evidence="6">Exodeoxyribonuclease VII small subunit</fullName>
        <shortName evidence="6">Exonuclease VII small subunit</shortName>
    </alternativeName>
</protein>
<sequence>MNEANLNDLAELPFDEAIKRLEEVVEKLEQGEIPLEQSIQLFQEGMLLARLCSKKLEDVGRKIEVLVKENDEWRSRPYGEEESV</sequence>
<organism evidence="7 8">
    <name type="scientific">Bacillus thermozeamaize</name>
    <dbReference type="NCBI Taxonomy" id="230954"/>
    <lineage>
        <taxon>Bacteria</taxon>
        <taxon>Bacillati</taxon>
        <taxon>Bacillota</taxon>
        <taxon>Bacilli</taxon>
        <taxon>Bacillales</taxon>
        <taxon>Bacillaceae</taxon>
        <taxon>Bacillus</taxon>
    </lineage>
</organism>
<evidence type="ECO:0000256" key="6">
    <source>
        <dbReference type="HAMAP-Rule" id="MF_00337"/>
    </source>
</evidence>
<dbReference type="PANTHER" id="PTHR34137:SF1">
    <property type="entry name" value="EXODEOXYRIBONUCLEASE 7 SMALL SUBUNIT"/>
    <property type="match status" value="1"/>
</dbReference>
<evidence type="ECO:0000256" key="3">
    <source>
        <dbReference type="ARBA" id="ARBA00022722"/>
    </source>
</evidence>
<dbReference type="GO" id="GO:0008855">
    <property type="term" value="F:exodeoxyribonuclease VII activity"/>
    <property type="evidence" value="ECO:0007669"/>
    <property type="project" value="UniProtKB-UniRule"/>
</dbReference>
<dbReference type="InterPro" id="IPR003761">
    <property type="entry name" value="Exonuc_VII_S"/>
</dbReference>
<evidence type="ECO:0000313" key="8">
    <source>
        <dbReference type="Proteomes" id="UP000196475"/>
    </source>
</evidence>
<comment type="function">
    <text evidence="6">Bidirectionally degrades single-stranded DNA into large acid-insoluble oligonucleotides, which are then degraded further into small acid-soluble oligonucleotides.</text>
</comment>
<dbReference type="PANTHER" id="PTHR34137">
    <property type="entry name" value="EXODEOXYRIBONUCLEASE 7 SMALL SUBUNIT"/>
    <property type="match status" value="1"/>
</dbReference>
<dbReference type="EC" id="3.1.11.6" evidence="6"/>
<comment type="subcellular location">
    <subcellularLocation>
        <location evidence="6">Cytoplasm</location>
    </subcellularLocation>
</comment>
<gene>
    <name evidence="6" type="primary">xseB</name>
    <name evidence="7" type="ORF">BAA01_07770</name>
</gene>
<evidence type="ECO:0000256" key="4">
    <source>
        <dbReference type="ARBA" id="ARBA00022801"/>
    </source>
</evidence>
<evidence type="ECO:0000256" key="2">
    <source>
        <dbReference type="ARBA" id="ARBA00022490"/>
    </source>
</evidence>
<evidence type="ECO:0000256" key="1">
    <source>
        <dbReference type="ARBA" id="ARBA00009998"/>
    </source>
</evidence>
<dbReference type="Proteomes" id="UP000196475">
    <property type="component" value="Unassembled WGS sequence"/>
</dbReference>
<dbReference type="HAMAP" id="MF_00337">
    <property type="entry name" value="Exonuc_7_S"/>
    <property type="match status" value="1"/>
</dbReference>
<proteinExistence type="inferred from homology"/>
<dbReference type="GO" id="GO:0009318">
    <property type="term" value="C:exodeoxyribonuclease VII complex"/>
    <property type="evidence" value="ECO:0007669"/>
    <property type="project" value="UniProtKB-UniRule"/>
</dbReference>
<keyword evidence="5 6" id="KW-0269">Exonuclease</keyword>
<dbReference type="InterPro" id="IPR037004">
    <property type="entry name" value="Exonuc_VII_ssu_sf"/>
</dbReference>
<dbReference type="Pfam" id="PF02609">
    <property type="entry name" value="Exonuc_VII_S"/>
    <property type="match status" value="1"/>
</dbReference>
<dbReference type="GO" id="GO:0006308">
    <property type="term" value="P:DNA catabolic process"/>
    <property type="evidence" value="ECO:0007669"/>
    <property type="project" value="UniProtKB-UniRule"/>
</dbReference>
<evidence type="ECO:0000256" key="5">
    <source>
        <dbReference type="ARBA" id="ARBA00022839"/>
    </source>
</evidence>
<accession>A0A1Y3PKI4</accession>
<dbReference type="SUPFAM" id="SSF116842">
    <property type="entry name" value="XseB-like"/>
    <property type="match status" value="1"/>
</dbReference>
<keyword evidence="4 6" id="KW-0378">Hydrolase</keyword>
<name>A0A1Y3PKI4_9BACI</name>
<comment type="subunit">
    <text evidence="6">Heterooligomer composed of large and small subunits.</text>
</comment>
<dbReference type="PIRSF" id="PIRSF006488">
    <property type="entry name" value="Exonuc_VII_S"/>
    <property type="match status" value="1"/>
</dbReference>
<evidence type="ECO:0000313" key="7">
    <source>
        <dbReference type="EMBL" id="OUM84819.1"/>
    </source>
</evidence>
<dbReference type="Gene3D" id="1.10.287.1040">
    <property type="entry name" value="Exonuclease VII, small subunit"/>
    <property type="match status" value="1"/>
</dbReference>
<dbReference type="NCBIfam" id="TIGR01280">
    <property type="entry name" value="xseB"/>
    <property type="match status" value="1"/>
</dbReference>